<evidence type="ECO:0000313" key="15">
    <source>
        <dbReference type="EMBL" id="CCC69647.1"/>
    </source>
</evidence>
<feature type="transmembrane region" description="Helical" evidence="12">
    <location>
        <begin position="222"/>
        <end position="244"/>
    </location>
</feature>
<protein>
    <recommendedName>
        <fullName evidence="17">FAD-binding FR-type domain-containing protein</fullName>
    </recommendedName>
</protein>
<dbReference type="Gene3D" id="3.40.50.80">
    <property type="entry name" value="Nucleotide-binding domain of ferredoxin-NADP reductase (FNR) module"/>
    <property type="match status" value="1"/>
</dbReference>
<accession>G0VEV2</accession>
<organism evidence="15 16">
    <name type="scientific">Naumovozyma castellii</name>
    <name type="common">Yeast</name>
    <name type="synonym">Saccharomyces castellii</name>
    <dbReference type="NCBI Taxonomy" id="27288"/>
    <lineage>
        <taxon>Eukaryota</taxon>
        <taxon>Fungi</taxon>
        <taxon>Dikarya</taxon>
        <taxon>Ascomycota</taxon>
        <taxon>Saccharomycotina</taxon>
        <taxon>Saccharomycetes</taxon>
        <taxon>Saccharomycetales</taxon>
        <taxon>Saccharomycetaceae</taxon>
        <taxon>Naumovozyma</taxon>
    </lineage>
</organism>
<dbReference type="Pfam" id="PF01794">
    <property type="entry name" value="Ferric_reduct"/>
    <property type="match status" value="1"/>
</dbReference>
<dbReference type="GO" id="GO:0032956">
    <property type="term" value="P:regulation of actin cytoskeleton organization"/>
    <property type="evidence" value="ECO:0007669"/>
    <property type="project" value="EnsemblFungi"/>
</dbReference>
<keyword evidence="10" id="KW-0406">Ion transport</keyword>
<dbReference type="AlphaFoldDB" id="G0VEV2"/>
<feature type="transmembrane region" description="Helical" evidence="12">
    <location>
        <begin position="169"/>
        <end position="188"/>
    </location>
</feature>
<dbReference type="EMBL" id="HE576755">
    <property type="protein sequence ID" value="CCC69647.1"/>
    <property type="molecule type" value="Genomic_DNA"/>
</dbReference>
<dbReference type="InParanoid" id="G0VEV2"/>
<dbReference type="FunCoup" id="G0VEV2">
    <property type="interactions" value="24"/>
</dbReference>
<feature type="domain" description="Ferric oxidoreductase" evidence="13">
    <location>
        <begin position="103"/>
        <end position="213"/>
    </location>
</feature>
<keyword evidence="4 12" id="KW-0812">Transmembrane</keyword>
<evidence type="ECO:0008006" key="17">
    <source>
        <dbReference type="Google" id="ProtNLM"/>
    </source>
</evidence>
<evidence type="ECO:0000259" key="13">
    <source>
        <dbReference type="Pfam" id="PF01794"/>
    </source>
</evidence>
<dbReference type="GO" id="GO:0006915">
    <property type="term" value="P:apoptotic process"/>
    <property type="evidence" value="ECO:0007669"/>
    <property type="project" value="EnsemblFungi"/>
</dbReference>
<feature type="domain" description="Ferric reductase NAD binding" evidence="14">
    <location>
        <begin position="358"/>
        <end position="498"/>
    </location>
</feature>
<dbReference type="SFLD" id="SFLDS00052">
    <property type="entry name" value="Ferric_Reductase_Domain"/>
    <property type="match status" value="1"/>
</dbReference>
<dbReference type="GO" id="GO:0005886">
    <property type="term" value="C:plasma membrane"/>
    <property type="evidence" value="ECO:0007669"/>
    <property type="project" value="TreeGrafter"/>
</dbReference>
<dbReference type="SFLD" id="SFLDG01168">
    <property type="entry name" value="Ferric_reductase_subgroup_(FRE"/>
    <property type="match status" value="1"/>
</dbReference>
<dbReference type="InterPro" id="IPR013130">
    <property type="entry name" value="Fe3_Rdtase_TM_dom"/>
</dbReference>
<keyword evidence="9" id="KW-0560">Oxidoreductase</keyword>
<dbReference type="PANTHER" id="PTHR11972">
    <property type="entry name" value="NADPH OXIDASE"/>
    <property type="match status" value="1"/>
</dbReference>
<keyword evidence="3" id="KW-0285">Flavoprotein</keyword>
<evidence type="ECO:0000256" key="6">
    <source>
        <dbReference type="ARBA" id="ARBA00022857"/>
    </source>
</evidence>
<feature type="transmembrane region" description="Helical" evidence="12">
    <location>
        <begin position="101"/>
        <end position="118"/>
    </location>
</feature>
<dbReference type="InterPro" id="IPR013121">
    <property type="entry name" value="Fe_red_NAD-bd_6"/>
</dbReference>
<evidence type="ECO:0000256" key="4">
    <source>
        <dbReference type="ARBA" id="ARBA00022692"/>
    </source>
</evidence>
<feature type="transmembrane region" description="Helical" evidence="12">
    <location>
        <begin position="27"/>
        <end position="48"/>
    </location>
</feature>
<dbReference type="SUPFAM" id="SSF52343">
    <property type="entry name" value="Ferredoxin reductase-like, C-terminal NADP-linked domain"/>
    <property type="match status" value="1"/>
</dbReference>
<dbReference type="OMA" id="GRMAYCL"/>
<gene>
    <name evidence="15" type="primary">NCAS0D00660</name>
    <name evidence="15" type="ordered locus">NCAS_0D00660</name>
</gene>
<feature type="transmembrane region" description="Helical" evidence="12">
    <location>
        <begin position="139"/>
        <end position="157"/>
    </location>
</feature>
<evidence type="ECO:0000256" key="1">
    <source>
        <dbReference type="ARBA" id="ARBA00004141"/>
    </source>
</evidence>
<evidence type="ECO:0000256" key="3">
    <source>
        <dbReference type="ARBA" id="ARBA00022630"/>
    </source>
</evidence>
<dbReference type="GO" id="GO:0016175">
    <property type="term" value="F:superoxide-generating NAD(P)H oxidase activity"/>
    <property type="evidence" value="ECO:0007669"/>
    <property type="project" value="EnsemblFungi"/>
</dbReference>
<keyword evidence="6" id="KW-0521">NADP</keyword>
<dbReference type="OrthoDB" id="17725at2759"/>
<dbReference type="SFLD" id="SFLDF00463">
    <property type="entry name" value="AIM14"/>
    <property type="match status" value="1"/>
</dbReference>
<evidence type="ECO:0000256" key="11">
    <source>
        <dbReference type="ARBA" id="ARBA00023136"/>
    </source>
</evidence>
<dbReference type="eggNOG" id="KOG0039">
    <property type="taxonomic scope" value="Eukaryota"/>
</dbReference>
<keyword evidence="2" id="KW-0813">Transport</keyword>
<dbReference type="GeneID" id="96903256"/>
<reference evidence="15 16" key="1">
    <citation type="journal article" date="2011" name="Proc. Natl. Acad. Sci. U.S.A.">
        <title>Evolutionary erosion of yeast sex chromosomes by mating-type switching accidents.</title>
        <authorList>
            <person name="Gordon J.L."/>
            <person name="Armisen D."/>
            <person name="Proux-Wera E."/>
            <person name="Oheigeartaigh S.S."/>
            <person name="Byrne K.P."/>
            <person name="Wolfe K.H."/>
        </authorList>
    </citation>
    <scope>NUCLEOTIDE SEQUENCE [LARGE SCALE GENOMIC DNA]</scope>
    <source>
        <strain evidence="16">ATCC 76901 / BCRC 22586 / CBS 4309 / NBRC 1992 / NRRL Y-12630</strain>
    </source>
</reference>
<dbReference type="Pfam" id="PF08030">
    <property type="entry name" value="NAD_binding_6"/>
    <property type="match status" value="1"/>
</dbReference>
<keyword evidence="11 12" id="KW-0472">Membrane</keyword>
<dbReference type="GO" id="GO:0033215">
    <property type="term" value="P:reductive iron assimilation"/>
    <property type="evidence" value="ECO:0007669"/>
    <property type="project" value="TreeGrafter"/>
</dbReference>
<keyword evidence="5" id="KW-0274">FAD</keyword>
<evidence type="ECO:0000259" key="14">
    <source>
        <dbReference type="Pfam" id="PF08030"/>
    </source>
</evidence>
<evidence type="ECO:0000256" key="7">
    <source>
        <dbReference type="ARBA" id="ARBA00022982"/>
    </source>
</evidence>
<dbReference type="InterPro" id="IPR050369">
    <property type="entry name" value="RBOH/FRE"/>
</dbReference>
<evidence type="ECO:0000256" key="9">
    <source>
        <dbReference type="ARBA" id="ARBA00023002"/>
    </source>
</evidence>
<dbReference type="RefSeq" id="XP_003676011.1">
    <property type="nucleotide sequence ID" value="XM_003675963.1"/>
</dbReference>
<dbReference type="KEGG" id="ncs:NCAS_0D00660"/>
<evidence type="ECO:0000256" key="2">
    <source>
        <dbReference type="ARBA" id="ARBA00022448"/>
    </source>
</evidence>
<dbReference type="InterPro" id="IPR039261">
    <property type="entry name" value="FNR_nucleotide-bd"/>
</dbReference>
<evidence type="ECO:0000256" key="8">
    <source>
        <dbReference type="ARBA" id="ARBA00022989"/>
    </source>
</evidence>
<dbReference type="PANTHER" id="PTHR11972:SF198">
    <property type="entry name" value="METALLOREDUCTASE AIM14-RELATED"/>
    <property type="match status" value="1"/>
</dbReference>
<proteinExistence type="predicted"/>
<dbReference type="GO" id="GO:0000293">
    <property type="term" value="F:ferric-chelate reductase activity"/>
    <property type="evidence" value="ECO:0007669"/>
    <property type="project" value="TreeGrafter"/>
</dbReference>
<dbReference type="GO" id="GO:0097038">
    <property type="term" value="C:perinuclear endoplasmic reticulum"/>
    <property type="evidence" value="ECO:0007669"/>
    <property type="project" value="EnsemblFungi"/>
</dbReference>
<keyword evidence="7" id="KW-0249">Electron transport</keyword>
<reference key="2">
    <citation type="submission" date="2011-08" db="EMBL/GenBank/DDBJ databases">
        <title>Genome sequence of Naumovozyma castellii.</title>
        <authorList>
            <person name="Gordon J.L."/>
            <person name="Armisen D."/>
            <person name="Proux-Wera E."/>
            <person name="OhEigeartaigh S.S."/>
            <person name="Byrne K.P."/>
            <person name="Wolfe K.H."/>
        </authorList>
    </citation>
    <scope>NUCLEOTIDE SEQUENCE</scope>
    <source>
        <strain>Type strain:CBS 4309</strain>
    </source>
</reference>
<evidence type="ECO:0000256" key="5">
    <source>
        <dbReference type="ARBA" id="ARBA00022827"/>
    </source>
</evidence>
<evidence type="ECO:0000313" key="16">
    <source>
        <dbReference type="Proteomes" id="UP000001640"/>
    </source>
</evidence>
<comment type="subcellular location">
    <subcellularLocation>
        <location evidence="1">Membrane</location>
        <topology evidence="1">Multi-pass membrane protein</topology>
    </subcellularLocation>
</comment>
<keyword evidence="16" id="KW-1185">Reference proteome</keyword>
<dbReference type="HOGENOM" id="CLU_036508_0_0_1"/>
<keyword evidence="8 12" id="KW-1133">Transmembrane helix</keyword>
<name>G0VEV2_NAUCA</name>
<feature type="transmembrane region" description="Helical" evidence="12">
    <location>
        <begin position="195"/>
        <end position="216"/>
    </location>
</feature>
<evidence type="ECO:0000256" key="10">
    <source>
        <dbReference type="ARBA" id="ARBA00023065"/>
    </source>
</evidence>
<evidence type="ECO:0000256" key="12">
    <source>
        <dbReference type="SAM" id="Phobius"/>
    </source>
</evidence>
<dbReference type="Proteomes" id="UP000001640">
    <property type="component" value="Chromosome 4"/>
</dbReference>
<sequence length="518" mass="59999">MTSAEELNFTALSKRHEGASHYANIWYGHYVFSITIVYAMIVVLLQYMNKRSRTPVKNRFLRRIRFFDPWAHLTLLSIPIIIAFFSSHYSWRKNLSVYMKRVGRLSYALIPLNLFYNLRFSNSMNYIDLIPLHKWLSRILCLLALIHSIAFFIMWATEGVLVEAVSDPYMALGVAIFAMVIILMFCSLKPFRRRYYNAFYIIHNLMNFSFIIMTPIHSKPGIVFPLLITNIILLCLQIFIKMWFVKPVTVVKKIVESDSSLVVIQFPRECIDRPDFSLITHVRISEYSSRWNPLFWIYPSHPYTVASIAGDNTLDLVITENTFKLKEGHKYAMINYYCQQSKIPPSFFERDPARLRDVQIICGGSGIAFGLPIFRYLLNLENSGMESNIKRCELIWLINDVVQLDVLKHIFKYDSMPENFTFRVFVSHTAGGNSGSVGDLSDNTDLEIEMDSLAIKNGEEAPYQNVKFRRFDFVDDAKHLKESFDPWVFCCGPDRLISGATQFAKDGNINLVTESYGF</sequence>
<feature type="transmembrane region" description="Helical" evidence="12">
    <location>
        <begin position="69"/>
        <end position="89"/>
    </location>
</feature>